<evidence type="ECO:0000313" key="2">
    <source>
        <dbReference type="EMBL" id="ODA34349.1"/>
    </source>
</evidence>
<name>A0A1C3EMA1_9GAMM</name>
<dbReference type="OrthoDB" id="9863345at2"/>
<evidence type="ECO:0000256" key="1">
    <source>
        <dbReference type="SAM" id="SignalP"/>
    </source>
</evidence>
<protein>
    <submittedName>
        <fullName evidence="2">Uncharacterized protein</fullName>
    </submittedName>
</protein>
<dbReference type="STRING" id="1080227.A8L45_06390"/>
<comment type="caution">
    <text evidence="2">The sequence shown here is derived from an EMBL/GenBank/DDBJ whole genome shotgun (WGS) entry which is preliminary data.</text>
</comment>
<feature type="chain" id="PRO_5008673272" evidence="1">
    <location>
        <begin position="25"/>
        <end position="179"/>
    </location>
</feature>
<dbReference type="RefSeq" id="WP_068900391.1">
    <property type="nucleotide sequence ID" value="NZ_JBHUIF010000004.1"/>
</dbReference>
<proteinExistence type="predicted"/>
<dbReference type="EMBL" id="LYBM01000008">
    <property type="protein sequence ID" value="ODA34349.1"/>
    <property type="molecule type" value="Genomic_DNA"/>
</dbReference>
<accession>A0A1C3EMA1</accession>
<feature type="signal peptide" evidence="1">
    <location>
        <begin position="1"/>
        <end position="24"/>
    </location>
</feature>
<gene>
    <name evidence="2" type="ORF">A8L45_06390</name>
</gene>
<keyword evidence="3" id="KW-1185">Reference proteome</keyword>
<keyword evidence="1" id="KW-0732">Signal</keyword>
<dbReference type="AlphaFoldDB" id="A0A1C3EMA1"/>
<sequence>MKKWPSISKGISVLMLLHCYQLQAQPSLIQEEQGVLIGKWHCVAKMDGEKPISFDGVTDYLSNGTFLSEVKTVANLPGLEISISFNVSSNGNWKRQQQLLNESTIRYSVTGNNAISDKFAPLMETRLPSGAKWTLSWLNDGSMIKIGNNGLRHNCKKVGSAEQFTKVQENPALARGKLE</sequence>
<reference evidence="2 3" key="1">
    <citation type="submission" date="2016-05" db="EMBL/GenBank/DDBJ databases">
        <title>Genomic Taxonomy of the Vibrionaceae.</title>
        <authorList>
            <person name="Gomez-Gil B."/>
            <person name="Enciso-Ibarra J."/>
        </authorList>
    </citation>
    <scope>NUCLEOTIDE SEQUENCE [LARGE SCALE GENOMIC DNA]</scope>
    <source>
        <strain evidence="2 3">CAIM 1920</strain>
    </source>
</reference>
<dbReference type="Proteomes" id="UP000094936">
    <property type="component" value="Unassembled WGS sequence"/>
</dbReference>
<evidence type="ECO:0000313" key="3">
    <source>
        <dbReference type="Proteomes" id="UP000094936"/>
    </source>
</evidence>
<organism evidence="2 3">
    <name type="scientific">Veronia pacifica</name>
    <dbReference type="NCBI Taxonomy" id="1080227"/>
    <lineage>
        <taxon>Bacteria</taxon>
        <taxon>Pseudomonadati</taxon>
        <taxon>Pseudomonadota</taxon>
        <taxon>Gammaproteobacteria</taxon>
        <taxon>Vibrionales</taxon>
        <taxon>Vibrionaceae</taxon>
        <taxon>Veronia</taxon>
    </lineage>
</organism>